<keyword evidence="2" id="KW-0866">Nonsense-mediated mRNA decay</keyword>
<dbReference type="PANTHER" id="PTHR14270:SF0">
    <property type="entry name" value="NONSENSE-MEDIATED MRNA DECAY FACTOR SMG9"/>
    <property type="match status" value="1"/>
</dbReference>
<dbReference type="GO" id="GO:0000184">
    <property type="term" value="P:nuclear-transcribed mRNA catabolic process, nonsense-mediated decay"/>
    <property type="evidence" value="ECO:0007669"/>
    <property type="project" value="UniProtKB-KW"/>
</dbReference>
<sequence>MAGGAPQGTTAPLTYSISSETTSSSGLPPPPPPKILLAKPASGGVTPRVGRDDDPSVFTRFRNAPQPGSLSFISDSWEVHTDRILPFLTENSDFIVIGIIGPTGVGKSTIMNELYGFDGNSPGMLPSFSTQTDEIRAMAKHLTTGVELRVSSERLILLDTQPIFSSSVLVDMMRPDGSSTISVLNGEYLSADLAHELMGIQLGVFLASVCNILLVVSEGINDFSVWQLMHTVDLLKHNVPDPSTLAFSHAQGSISVPEKEIKSNSHSLNDEYLAALVFIHTKLRDQELCPHNVTLLKKALLNYFRSSSFTRNNSKQEKEQVISVSPTNHAIESDSTEPHLFLLPLKAHDDSQKPQFQSYSCALGKFCDQILSMEPQPFPKPITERDWLRNSAKIWGMVKKSPIITEYCKTLRDSGLFRR</sequence>
<feature type="compositionally biased region" description="Low complexity" evidence="3">
    <location>
        <begin position="16"/>
        <end position="26"/>
    </location>
</feature>
<dbReference type="EMBL" id="JADCNM010000002">
    <property type="protein sequence ID" value="KAG0494142.1"/>
    <property type="molecule type" value="Genomic_DNA"/>
</dbReference>
<evidence type="ECO:0000256" key="2">
    <source>
        <dbReference type="ARBA" id="ARBA00023161"/>
    </source>
</evidence>
<gene>
    <name evidence="4" type="ORF">HPP92_005136</name>
</gene>
<evidence type="ECO:0000256" key="1">
    <source>
        <dbReference type="ARBA" id="ARBA00007712"/>
    </source>
</evidence>
<evidence type="ECO:0000313" key="5">
    <source>
        <dbReference type="Proteomes" id="UP000639772"/>
    </source>
</evidence>
<dbReference type="Gene3D" id="3.40.50.300">
    <property type="entry name" value="P-loop containing nucleotide triphosphate hydrolases"/>
    <property type="match status" value="1"/>
</dbReference>
<dbReference type="OrthoDB" id="79514at2759"/>
<dbReference type="AlphaFoldDB" id="A0A835RY02"/>
<proteinExistence type="inferred from homology"/>
<reference evidence="4 5" key="1">
    <citation type="journal article" date="2020" name="Nat. Food">
        <title>A phased Vanilla planifolia genome enables genetic improvement of flavour and production.</title>
        <authorList>
            <person name="Hasing T."/>
            <person name="Tang H."/>
            <person name="Brym M."/>
            <person name="Khazi F."/>
            <person name="Huang T."/>
            <person name="Chambers A.H."/>
        </authorList>
    </citation>
    <scope>NUCLEOTIDE SEQUENCE [LARGE SCALE GENOMIC DNA]</scope>
    <source>
        <tissue evidence="4">Leaf</tissue>
    </source>
</reference>
<dbReference type="Proteomes" id="UP000639772">
    <property type="component" value="Unassembled WGS sequence"/>
</dbReference>
<dbReference type="SUPFAM" id="SSF52540">
    <property type="entry name" value="P-loop containing nucleoside triphosphate hydrolases"/>
    <property type="match status" value="1"/>
</dbReference>
<dbReference type="InterPro" id="IPR039177">
    <property type="entry name" value="SMG9"/>
</dbReference>
<dbReference type="PANTHER" id="PTHR14270">
    <property type="entry name" value="NONSENSE-MEDIATED MRNA DECAY FACTOR SMG9"/>
    <property type="match status" value="1"/>
</dbReference>
<organism evidence="4 5">
    <name type="scientific">Vanilla planifolia</name>
    <name type="common">Vanilla</name>
    <dbReference type="NCBI Taxonomy" id="51239"/>
    <lineage>
        <taxon>Eukaryota</taxon>
        <taxon>Viridiplantae</taxon>
        <taxon>Streptophyta</taxon>
        <taxon>Embryophyta</taxon>
        <taxon>Tracheophyta</taxon>
        <taxon>Spermatophyta</taxon>
        <taxon>Magnoliopsida</taxon>
        <taxon>Liliopsida</taxon>
        <taxon>Asparagales</taxon>
        <taxon>Orchidaceae</taxon>
        <taxon>Vanilloideae</taxon>
        <taxon>Vanilleae</taxon>
        <taxon>Vanilla</taxon>
    </lineage>
</organism>
<protein>
    <recommendedName>
        <fullName evidence="6">Protein SMG9</fullName>
    </recommendedName>
</protein>
<evidence type="ECO:0000256" key="3">
    <source>
        <dbReference type="SAM" id="MobiDB-lite"/>
    </source>
</evidence>
<evidence type="ECO:0008006" key="6">
    <source>
        <dbReference type="Google" id="ProtNLM"/>
    </source>
</evidence>
<feature type="region of interest" description="Disordered" evidence="3">
    <location>
        <begin position="1"/>
        <end position="55"/>
    </location>
</feature>
<evidence type="ECO:0000313" key="4">
    <source>
        <dbReference type="EMBL" id="KAG0494142.1"/>
    </source>
</evidence>
<comment type="similarity">
    <text evidence="1">Belongs to the SMG9 family.</text>
</comment>
<dbReference type="InterPro" id="IPR027417">
    <property type="entry name" value="P-loop_NTPase"/>
</dbReference>
<name>A0A835RY02_VANPL</name>
<comment type="caution">
    <text evidence="4">The sequence shown here is derived from an EMBL/GenBank/DDBJ whole genome shotgun (WGS) entry which is preliminary data.</text>
</comment>
<accession>A0A835RY02</accession>